<dbReference type="SMART" id="SM00267">
    <property type="entry name" value="GGDEF"/>
    <property type="match status" value="1"/>
</dbReference>
<dbReference type="OrthoDB" id="5496380at2"/>
<evidence type="ECO:0000256" key="2">
    <source>
        <dbReference type="ARBA" id="ARBA00034247"/>
    </source>
</evidence>
<dbReference type="EMBL" id="CP042382">
    <property type="protein sequence ID" value="QEA39711.1"/>
    <property type="molecule type" value="Genomic_DNA"/>
</dbReference>
<accession>A0A5B8STS2</accession>
<dbReference type="InterPro" id="IPR000160">
    <property type="entry name" value="GGDEF_dom"/>
</dbReference>
<dbReference type="RefSeq" id="WP_147184759.1">
    <property type="nucleotide sequence ID" value="NZ_CP042382.1"/>
</dbReference>
<organism evidence="4 5">
    <name type="scientific">Pistricoccus aurantiacus</name>
    <dbReference type="NCBI Taxonomy" id="1883414"/>
    <lineage>
        <taxon>Bacteria</taxon>
        <taxon>Pseudomonadati</taxon>
        <taxon>Pseudomonadota</taxon>
        <taxon>Gammaproteobacteria</taxon>
        <taxon>Oceanospirillales</taxon>
        <taxon>Halomonadaceae</taxon>
        <taxon>Pistricoccus</taxon>
    </lineage>
</organism>
<dbReference type="Proteomes" id="UP000321272">
    <property type="component" value="Chromosome"/>
</dbReference>
<evidence type="ECO:0000259" key="3">
    <source>
        <dbReference type="PROSITE" id="PS50887"/>
    </source>
</evidence>
<dbReference type="GO" id="GO:0052621">
    <property type="term" value="F:diguanylate cyclase activity"/>
    <property type="evidence" value="ECO:0007669"/>
    <property type="project" value="UniProtKB-EC"/>
</dbReference>
<dbReference type="InterPro" id="IPR029787">
    <property type="entry name" value="Nucleotide_cyclase"/>
</dbReference>
<dbReference type="PANTHER" id="PTHR45138:SF9">
    <property type="entry name" value="DIGUANYLATE CYCLASE DGCM-RELATED"/>
    <property type="match status" value="1"/>
</dbReference>
<proteinExistence type="predicted"/>
<dbReference type="InterPro" id="IPR050469">
    <property type="entry name" value="Diguanylate_Cyclase"/>
</dbReference>
<dbReference type="NCBIfam" id="TIGR00254">
    <property type="entry name" value="GGDEF"/>
    <property type="match status" value="1"/>
</dbReference>
<comment type="catalytic activity">
    <reaction evidence="2">
        <text>2 GTP = 3',3'-c-di-GMP + 2 diphosphate</text>
        <dbReference type="Rhea" id="RHEA:24898"/>
        <dbReference type="ChEBI" id="CHEBI:33019"/>
        <dbReference type="ChEBI" id="CHEBI:37565"/>
        <dbReference type="ChEBI" id="CHEBI:58805"/>
        <dbReference type="EC" id="2.7.7.65"/>
    </reaction>
</comment>
<gene>
    <name evidence="4" type="ORF">FGL86_11955</name>
</gene>
<evidence type="ECO:0000256" key="1">
    <source>
        <dbReference type="ARBA" id="ARBA00012528"/>
    </source>
</evidence>
<feature type="domain" description="GGDEF" evidence="3">
    <location>
        <begin position="84"/>
        <end position="212"/>
    </location>
</feature>
<dbReference type="AlphaFoldDB" id="A0A5B8STS2"/>
<dbReference type="PANTHER" id="PTHR45138">
    <property type="entry name" value="REGULATORY COMPONENTS OF SENSORY TRANSDUCTION SYSTEM"/>
    <property type="match status" value="1"/>
</dbReference>
<name>A0A5B8STS2_9GAMM</name>
<dbReference type="PROSITE" id="PS50887">
    <property type="entry name" value="GGDEF"/>
    <property type="match status" value="1"/>
</dbReference>
<keyword evidence="5" id="KW-1185">Reference proteome</keyword>
<dbReference type="KEGG" id="paur:FGL86_11955"/>
<dbReference type="InterPro" id="IPR043128">
    <property type="entry name" value="Rev_trsase/Diguanyl_cyclase"/>
</dbReference>
<dbReference type="Pfam" id="PF00990">
    <property type="entry name" value="GGDEF"/>
    <property type="match status" value="1"/>
</dbReference>
<evidence type="ECO:0000313" key="5">
    <source>
        <dbReference type="Proteomes" id="UP000321272"/>
    </source>
</evidence>
<dbReference type="EC" id="2.7.7.65" evidence="1"/>
<reference evidence="4 5" key="1">
    <citation type="submission" date="2019-06" db="EMBL/GenBank/DDBJ databases">
        <title>Genome analyses of bacteria isolated from kimchi.</title>
        <authorList>
            <person name="Lee S."/>
            <person name="Ahn S."/>
            <person name="Roh S."/>
        </authorList>
    </citation>
    <scope>NUCLEOTIDE SEQUENCE [LARGE SCALE GENOMIC DNA]</scope>
    <source>
        <strain evidence="4 5">CBA4606</strain>
    </source>
</reference>
<dbReference type="SUPFAM" id="SSF55073">
    <property type="entry name" value="Nucleotide cyclase"/>
    <property type="match status" value="1"/>
</dbReference>
<protein>
    <recommendedName>
        <fullName evidence="1">diguanylate cyclase</fullName>
        <ecNumber evidence="1">2.7.7.65</ecNumber>
    </recommendedName>
</protein>
<evidence type="ECO:0000313" key="4">
    <source>
        <dbReference type="EMBL" id="QEA39711.1"/>
    </source>
</evidence>
<dbReference type="Gene3D" id="3.30.70.270">
    <property type="match status" value="1"/>
</dbReference>
<sequence>MPQSRYSAIRESQCFAPPDRRAPIGAGLSGAPSVPGRNHIVSSVMRQRRATHLTPHDDLTGLLTPQAFTEALVRRLANAPKDTAPFSLILFEIVDCDAIAMTCGRDVECELLKQLATLAQHCLRGQDILARWNDHRFAALLPDARFDDALHQGERLRKRVAQTRLLGLPTRLELSVVEYHFEHAAGVMIAKAEQALRETRRGDHTNTSLTRRHIAC</sequence>